<dbReference type="InParanoid" id="K1REP3"/>
<dbReference type="Gene3D" id="3.40.50.410">
    <property type="entry name" value="von Willebrand factor, type A domain"/>
    <property type="match status" value="2"/>
</dbReference>
<dbReference type="Pfam" id="PF00092">
    <property type="entry name" value="VWA"/>
    <property type="match status" value="1"/>
</dbReference>
<feature type="compositionally biased region" description="Basic residues" evidence="1">
    <location>
        <begin position="722"/>
        <end position="733"/>
    </location>
</feature>
<dbReference type="EMBL" id="JH823233">
    <property type="protein sequence ID" value="EKC42229.1"/>
    <property type="molecule type" value="Genomic_DNA"/>
</dbReference>
<reference evidence="2" key="1">
    <citation type="journal article" date="2012" name="Nature">
        <title>The oyster genome reveals stress adaptation and complexity of shell formation.</title>
        <authorList>
            <person name="Zhang G."/>
            <person name="Fang X."/>
            <person name="Guo X."/>
            <person name="Li L."/>
            <person name="Luo R."/>
            <person name="Xu F."/>
            <person name="Yang P."/>
            <person name="Zhang L."/>
            <person name="Wang X."/>
            <person name="Qi H."/>
            <person name="Xiong Z."/>
            <person name="Que H."/>
            <person name="Xie Y."/>
            <person name="Holland P.W."/>
            <person name="Paps J."/>
            <person name="Zhu Y."/>
            <person name="Wu F."/>
            <person name="Chen Y."/>
            <person name="Wang J."/>
            <person name="Peng C."/>
            <person name="Meng J."/>
            <person name="Yang L."/>
            <person name="Liu J."/>
            <person name="Wen B."/>
            <person name="Zhang N."/>
            <person name="Huang Z."/>
            <person name="Zhu Q."/>
            <person name="Feng Y."/>
            <person name="Mount A."/>
            <person name="Hedgecock D."/>
            <person name="Xu Z."/>
            <person name="Liu Y."/>
            <person name="Domazet-Loso T."/>
            <person name="Du Y."/>
            <person name="Sun X."/>
            <person name="Zhang S."/>
            <person name="Liu B."/>
            <person name="Cheng P."/>
            <person name="Jiang X."/>
            <person name="Li J."/>
            <person name="Fan D."/>
            <person name="Wang W."/>
            <person name="Fu W."/>
            <person name="Wang T."/>
            <person name="Wang B."/>
            <person name="Zhang J."/>
            <person name="Peng Z."/>
            <person name="Li Y."/>
            <person name="Li N."/>
            <person name="Wang J."/>
            <person name="Chen M."/>
            <person name="He Y."/>
            <person name="Tan F."/>
            <person name="Song X."/>
            <person name="Zheng Q."/>
            <person name="Huang R."/>
            <person name="Yang H."/>
            <person name="Du X."/>
            <person name="Chen L."/>
            <person name="Yang M."/>
            <person name="Gaffney P.M."/>
            <person name="Wang S."/>
            <person name="Luo L."/>
            <person name="She Z."/>
            <person name="Ming Y."/>
            <person name="Huang W."/>
            <person name="Zhang S."/>
            <person name="Huang B."/>
            <person name="Zhang Y."/>
            <person name="Qu T."/>
            <person name="Ni P."/>
            <person name="Miao G."/>
            <person name="Wang J."/>
            <person name="Wang Q."/>
            <person name="Steinberg C.E."/>
            <person name="Wang H."/>
            <person name="Li N."/>
            <person name="Qian L."/>
            <person name="Zhang G."/>
            <person name="Li Y."/>
            <person name="Yang H."/>
            <person name="Liu X."/>
            <person name="Wang J."/>
            <person name="Yin Y."/>
            <person name="Wang J."/>
        </authorList>
    </citation>
    <scope>NUCLEOTIDE SEQUENCE [LARGE SCALE GENOMIC DNA]</scope>
    <source>
        <strain evidence="2">05x7-T-G4-1.051#20</strain>
    </source>
</reference>
<feature type="region of interest" description="Disordered" evidence="1">
    <location>
        <begin position="640"/>
        <end position="745"/>
    </location>
</feature>
<dbReference type="CDD" id="cd00198">
    <property type="entry name" value="vWFA"/>
    <property type="match status" value="2"/>
</dbReference>
<feature type="compositionally biased region" description="Low complexity" evidence="1">
    <location>
        <begin position="297"/>
        <end position="318"/>
    </location>
</feature>
<proteinExistence type="predicted"/>
<dbReference type="InterPro" id="IPR002035">
    <property type="entry name" value="VWF_A"/>
</dbReference>
<dbReference type="PROSITE" id="PS50234">
    <property type="entry name" value="VWFA"/>
    <property type="match status" value="1"/>
</dbReference>
<feature type="compositionally biased region" description="Basic and acidic residues" evidence="1">
    <location>
        <begin position="734"/>
        <end position="745"/>
    </location>
</feature>
<feature type="region of interest" description="Disordered" evidence="1">
    <location>
        <begin position="280"/>
        <end position="324"/>
    </location>
</feature>
<evidence type="ECO:0000256" key="1">
    <source>
        <dbReference type="SAM" id="MobiDB-lite"/>
    </source>
</evidence>
<dbReference type="SUPFAM" id="SSF53300">
    <property type="entry name" value="vWA-like"/>
    <property type="match status" value="2"/>
</dbReference>
<protein>
    <submittedName>
        <fullName evidence="2">Uncharacterized protein</fullName>
    </submittedName>
</protein>
<dbReference type="AlphaFoldDB" id="K1REP3"/>
<name>K1REP3_MAGGI</name>
<sequence>MGGILTVVKACPETRTIFNTEKRNVSEKGSVFSFLQINMSSMSGFRMPPGGAMDILFSFDTTGSMSYILEEVKGRLSDMIQRLQADIPGIRIGVIAHGDYCDEEVFYLEKHIDFTQNVAELSQFVGEVEGTGGGDQDECYELILRKANKEFTWAPVSNKVLVMIGDAHPHEPDYKLNVDKINWRDEVSLLAKQGIKIYAVQAMNNDGVEDFYVTMAKETGGHYLRLENFSNICDFIMAICYRERDDDLFMNYEAEVAARQGTSGLHQDLNKMFATLRREDSNRSCKSGTSKLDHAASIPSRSSSFSSDGSSINNMSDSRSATPEIPALHSPLPMTPLNSFLPSPVSHKKIVKPRKLRQIPKKWSHHLFPGSRRRRYIHCRQIKRVLSQGCRVFVRKADIKKRQIKQVDNLNKYSYAWTRSTSGARTPERTIDMSLMPGFRMPPGGAIDILFSFDTTGSMSYILEEVKGRLSDMIQRLQADIPGIRIGVIAHGDYCDKEVFYLEKHIDFTQNVTDLCQFVGEGIKIYAVQAMNNDGVEDFYRTMAEETGGHYLRLENFSNICDFIMAICYRERDDDLFMNYEAEVAARQGLSGLHQDLNKMFATLRREDSNRSYKSWTSILDYAVSIPSRSSSFSSNGISFSSTSKCSPLPPHSISRRSSTSNSTSSSGSDTPTSRLSRHSSFTSVTSSGSSVNSSESNVISSSSFSRSTFDSGISSTDKKFAKPKKSRQATKKKPQDNLFPREKEQGTKFKLRKLKWTPWKLAYSPEKPDDTCKWRKMYRMNGYNRKTLFPCSSDLKVYEVSVQTHPRGKLHVMYARVTAADLNDSKWSHHLFPGSRRRHYIHCRQIKRVLSQGCRVFVRKADIKKRQIKQVDNLNKYSYAWTRSISGSKTAERTVVKYDKILSGMYYS</sequence>
<feature type="compositionally biased region" description="Low complexity" evidence="1">
    <location>
        <begin position="656"/>
        <end position="716"/>
    </location>
</feature>
<dbReference type="InterPro" id="IPR036465">
    <property type="entry name" value="vWFA_dom_sf"/>
</dbReference>
<evidence type="ECO:0000313" key="2">
    <source>
        <dbReference type="EMBL" id="EKC42229.1"/>
    </source>
</evidence>
<dbReference type="PANTHER" id="PTHR47824:SF3">
    <property type="entry name" value="UBIQUITIN-LIKE DOMAIN-CONTAINING PROTEIN"/>
    <property type="match status" value="1"/>
</dbReference>
<dbReference type="PANTHER" id="PTHR47824">
    <property type="entry name" value="UBIQUITIN-LIKE DOMAIN-CONTAINING PROTEIN"/>
    <property type="match status" value="1"/>
</dbReference>
<dbReference type="HOGENOM" id="CLU_014807_0_0_1"/>
<accession>K1REP3</accession>
<organism evidence="2">
    <name type="scientific">Magallana gigas</name>
    <name type="common">Pacific oyster</name>
    <name type="synonym">Crassostrea gigas</name>
    <dbReference type="NCBI Taxonomy" id="29159"/>
    <lineage>
        <taxon>Eukaryota</taxon>
        <taxon>Metazoa</taxon>
        <taxon>Spiralia</taxon>
        <taxon>Lophotrochozoa</taxon>
        <taxon>Mollusca</taxon>
        <taxon>Bivalvia</taxon>
        <taxon>Autobranchia</taxon>
        <taxon>Pteriomorphia</taxon>
        <taxon>Ostreida</taxon>
        <taxon>Ostreoidea</taxon>
        <taxon>Ostreidae</taxon>
        <taxon>Magallana</taxon>
    </lineage>
</organism>
<gene>
    <name evidence="2" type="ORF">CGI_10028028</name>
</gene>